<evidence type="ECO:0000313" key="3">
    <source>
        <dbReference type="EMBL" id="PST84336.1"/>
    </source>
</evidence>
<dbReference type="CDD" id="cd08901">
    <property type="entry name" value="SRPBCC_CalC_Aha1-like_8"/>
    <property type="match status" value="1"/>
</dbReference>
<dbReference type="AlphaFoldDB" id="A0A2T3HPH9"/>
<dbReference type="Pfam" id="PF08327">
    <property type="entry name" value="AHSA1"/>
    <property type="match status" value="1"/>
</dbReference>
<comment type="caution">
    <text evidence="3">The sequence shown here is derived from an EMBL/GenBank/DDBJ whole genome shotgun (WGS) entry which is preliminary data.</text>
</comment>
<sequence length="159" mass="17679">MITDTQKTVETALLIRKPARDVYEALIDPDQTSKFWFSHGSGRLDEHQTVTWNWDMYGVSTGVKVLALVPEEKISFAWGNEGMETTVEWTLTPIDGKGTFLQITEHGINGTDDEVLGKIKDSTGGFVLVLAGLKAWLEHGIRLNLVGDRFPPEIAGQKH</sequence>
<feature type="domain" description="Activator of Hsp90 ATPase homologue 1/2-like C-terminal" evidence="2">
    <location>
        <begin position="18"/>
        <end position="137"/>
    </location>
</feature>
<proteinExistence type="inferred from homology"/>
<reference evidence="3 4" key="1">
    <citation type="submission" date="2018-03" db="EMBL/GenBank/DDBJ databases">
        <authorList>
            <person name="Keele B.F."/>
        </authorList>
    </citation>
    <scope>NUCLEOTIDE SEQUENCE [LARGE SCALE GENOMIC DNA]</scope>
    <source>
        <strain evidence="3 4">YL28-9</strain>
    </source>
</reference>
<dbReference type="InterPro" id="IPR013538">
    <property type="entry name" value="ASHA1/2-like_C"/>
</dbReference>
<gene>
    <name evidence="3" type="ORF">C7T94_06365</name>
</gene>
<evidence type="ECO:0000256" key="1">
    <source>
        <dbReference type="ARBA" id="ARBA00006817"/>
    </source>
</evidence>
<dbReference type="SUPFAM" id="SSF55961">
    <property type="entry name" value="Bet v1-like"/>
    <property type="match status" value="1"/>
</dbReference>
<evidence type="ECO:0000313" key="4">
    <source>
        <dbReference type="Proteomes" id="UP000240912"/>
    </source>
</evidence>
<dbReference type="OrthoDB" id="2364866at2"/>
<dbReference type="InterPro" id="IPR023393">
    <property type="entry name" value="START-like_dom_sf"/>
</dbReference>
<name>A0A2T3HPH9_9SPHI</name>
<accession>A0A2T3HPH9</accession>
<dbReference type="RefSeq" id="WP_107214435.1">
    <property type="nucleotide sequence ID" value="NZ_KZ686268.1"/>
</dbReference>
<keyword evidence="4" id="KW-1185">Reference proteome</keyword>
<dbReference type="EMBL" id="PYLS01000004">
    <property type="protein sequence ID" value="PST84336.1"/>
    <property type="molecule type" value="Genomic_DNA"/>
</dbReference>
<comment type="similarity">
    <text evidence="1">Belongs to the AHA1 family.</text>
</comment>
<dbReference type="Proteomes" id="UP000240912">
    <property type="component" value="Unassembled WGS sequence"/>
</dbReference>
<organism evidence="3 4">
    <name type="scientific">Pedobacter yulinensis</name>
    <dbReference type="NCBI Taxonomy" id="2126353"/>
    <lineage>
        <taxon>Bacteria</taxon>
        <taxon>Pseudomonadati</taxon>
        <taxon>Bacteroidota</taxon>
        <taxon>Sphingobacteriia</taxon>
        <taxon>Sphingobacteriales</taxon>
        <taxon>Sphingobacteriaceae</taxon>
        <taxon>Pedobacter</taxon>
    </lineage>
</organism>
<protein>
    <submittedName>
        <fullName evidence="3">Polyketide cyclase</fullName>
    </submittedName>
</protein>
<evidence type="ECO:0000259" key="2">
    <source>
        <dbReference type="Pfam" id="PF08327"/>
    </source>
</evidence>
<dbReference type="Gene3D" id="3.30.530.20">
    <property type="match status" value="1"/>
</dbReference>